<protein>
    <submittedName>
        <fullName evidence="3">Uncharacterized protein</fullName>
    </submittedName>
</protein>
<gene>
    <name evidence="3" type="ORF">DKT69_02015</name>
</gene>
<accession>A0A317DW72</accession>
<sequence>MTRRGERLTRVALRLGLLVAGVTGAWCASDAVAGDAAYAADPAPAGTVTGAVDDLLRDLLSPVLATPPADPSGAAVPSTGTGGASPGPPPPAASTRPAPAQPERTARGAPPRRT</sequence>
<feature type="chain" id="PRO_5039699494" evidence="2">
    <location>
        <begin position="29"/>
        <end position="114"/>
    </location>
</feature>
<feature type="region of interest" description="Disordered" evidence="1">
    <location>
        <begin position="63"/>
        <end position="114"/>
    </location>
</feature>
<organism evidence="3 4">
    <name type="scientific">Micromonospora sicca</name>
    <dbReference type="NCBI Taxonomy" id="2202420"/>
    <lineage>
        <taxon>Bacteria</taxon>
        <taxon>Bacillati</taxon>
        <taxon>Actinomycetota</taxon>
        <taxon>Actinomycetes</taxon>
        <taxon>Micromonosporales</taxon>
        <taxon>Micromonosporaceae</taxon>
        <taxon>Micromonospora</taxon>
    </lineage>
</organism>
<evidence type="ECO:0000313" key="4">
    <source>
        <dbReference type="Proteomes" id="UP000246050"/>
    </source>
</evidence>
<feature type="non-terminal residue" evidence="3">
    <location>
        <position position="114"/>
    </location>
</feature>
<dbReference type="AlphaFoldDB" id="A0A317DW72"/>
<keyword evidence="2" id="KW-0732">Signal</keyword>
<dbReference type="Proteomes" id="UP000246050">
    <property type="component" value="Unassembled WGS sequence"/>
</dbReference>
<evidence type="ECO:0000256" key="2">
    <source>
        <dbReference type="SAM" id="SignalP"/>
    </source>
</evidence>
<name>A0A317DW72_9ACTN</name>
<comment type="caution">
    <text evidence="3">The sequence shown here is derived from an EMBL/GenBank/DDBJ whole genome shotgun (WGS) entry which is preliminary data.</text>
</comment>
<evidence type="ECO:0000313" key="3">
    <source>
        <dbReference type="EMBL" id="PWR17095.1"/>
    </source>
</evidence>
<evidence type="ECO:0000256" key="1">
    <source>
        <dbReference type="SAM" id="MobiDB-lite"/>
    </source>
</evidence>
<feature type="signal peptide" evidence="2">
    <location>
        <begin position="1"/>
        <end position="28"/>
    </location>
</feature>
<proteinExistence type="predicted"/>
<reference evidence="3 4" key="1">
    <citation type="submission" date="2018-05" db="EMBL/GenBank/DDBJ databases">
        <title>Micromonosporas from Atacama Desert.</title>
        <authorList>
            <person name="Carro L."/>
            <person name="Golinska P."/>
            <person name="Klenk H.-P."/>
            <person name="Goodfellow M."/>
        </authorList>
    </citation>
    <scope>NUCLEOTIDE SEQUENCE [LARGE SCALE GENOMIC DNA]</scope>
    <source>
        <strain evidence="3 4">4G51</strain>
    </source>
</reference>
<dbReference type="EMBL" id="QGKS01000072">
    <property type="protein sequence ID" value="PWR17095.1"/>
    <property type="molecule type" value="Genomic_DNA"/>
</dbReference>